<keyword evidence="3" id="KW-1185">Reference proteome</keyword>
<keyword evidence="1" id="KW-0233">DNA recombination</keyword>
<dbReference type="SUPFAM" id="SSF56349">
    <property type="entry name" value="DNA breaking-rejoining enzymes"/>
    <property type="match status" value="1"/>
</dbReference>
<evidence type="ECO:0008006" key="4">
    <source>
        <dbReference type="Google" id="ProtNLM"/>
    </source>
</evidence>
<dbReference type="Proteomes" id="UP001595868">
    <property type="component" value="Unassembled WGS sequence"/>
</dbReference>
<protein>
    <recommendedName>
        <fullName evidence="4">Phage integrase family protein</fullName>
    </recommendedName>
</protein>
<evidence type="ECO:0000313" key="3">
    <source>
        <dbReference type="Proteomes" id="UP001595868"/>
    </source>
</evidence>
<evidence type="ECO:0000313" key="2">
    <source>
        <dbReference type="EMBL" id="MFC4110101.1"/>
    </source>
</evidence>
<dbReference type="InterPro" id="IPR011010">
    <property type="entry name" value="DNA_brk_join_enz"/>
</dbReference>
<organism evidence="2 3">
    <name type="scientific">Micromonospora zhanjiangensis</name>
    <dbReference type="NCBI Taxonomy" id="1522057"/>
    <lineage>
        <taxon>Bacteria</taxon>
        <taxon>Bacillati</taxon>
        <taxon>Actinomycetota</taxon>
        <taxon>Actinomycetes</taxon>
        <taxon>Micromonosporales</taxon>
        <taxon>Micromonosporaceae</taxon>
        <taxon>Micromonospora</taxon>
    </lineage>
</organism>
<dbReference type="RefSeq" id="WP_377552242.1">
    <property type="nucleotide sequence ID" value="NZ_JBHSBN010000033.1"/>
</dbReference>
<reference evidence="3" key="1">
    <citation type="journal article" date="2019" name="Int. J. Syst. Evol. Microbiol.">
        <title>The Global Catalogue of Microorganisms (GCM) 10K type strain sequencing project: providing services to taxonomists for standard genome sequencing and annotation.</title>
        <authorList>
            <consortium name="The Broad Institute Genomics Platform"/>
            <consortium name="The Broad Institute Genome Sequencing Center for Infectious Disease"/>
            <person name="Wu L."/>
            <person name="Ma J."/>
        </authorList>
    </citation>
    <scope>NUCLEOTIDE SEQUENCE [LARGE SCALE GENOMIC DNA]</scope>
    <source>
        <strain evidence="3">2902at01</strain>
    </source>
</reference>
<name>A0ABV8KVU8_9ACTN</name>
<evidence type="ECO:0000256" key="1">
    <source>
        <dbReference type="ARBA" id="ARBA00023172"/>
    </source>
</evidence>
<comment type="caution">
    <text evidence="2">The sequence shown here is derived from an EMBL/GenBank/DDBJ whole genome shotgun (WGS) entry which is preliminary data.</text>
</comment>
<sequence length="153" mass="16424">MLCETCARASEILALDIEDLELEARRARVTSKGSAVEYVYWASGTAHLLPRLLRGRVGGPVFLSARRPGPACRPAAKDLCPVTGRARLGYDRARVLLDRYTSPGPGLPGWDLHQLRHSGEAVVSAPGVPQLLGLGADPWKDVRGVGADATERC</sequence>
<gene>
    <name evidence="2" type="ORF">ACFOX0_29795</name>
</gene>
<accession>A0ABV8KVU8</accession>
<proteinExistence type="predicted"/>
<dbReference type="InterPro" id="IPR013762">
    <property type="entry name" value="Integrase-like_cat_sf"/>
</dbReference>
<dbReference type="Gene3D" id="1.10.443.10">
    <property type="entry name" value="Intergrase catalytic core"/>
    <property type="match status" value="1"/>
</dbReference>
<dbReference type="EMBL" id="JBHSBN010000033">
    <property type="protein sequence ID" value="MFC4110101.1"/>
    <property type="molecule type" value="Genomic_DNA"/>
</dbReference>